<feature type="region of interest" description="Disordered" evidence="1">
    <location>
        <begin position="187"/>
        <end position="237"/>
    </location>
</feature>
<organism evidence="3 4">
    <name type="scientific">Linnemannia gamsii</name>
    <dbReference type="NCBI Taxonomy" id="64522"/>
    <lineage>
        <taxon>Eukaryota</taxon>
        <taxon>Fungi</taxon>
        <taxon>Fungi incertae sedis</taxon>
        <taxon>Mucoromycota</taxon>
        <taxon>Mortierellomycotina</taxon>
        <taxon>Mortierellomycetes</taxon>
        <taxon>Mortierellales</taxon>
        <taxon>Mortierellaceae</taxon>
        <taxon>Linnemannia</taxon>
    </lineage>
</organism>
<evidence type="ECO:0000313" key="4">
    <source>
        <dbReference type="Proteomes" id="UP000823405"/>
    </source>
</evidence>
<comment type="caution">
    <text evidence="3">The sequence shown here is derived from an EMBL/GenBank/DDBJ whole genome shotgun (WGS) entry which is preliminary data.</text>
</comment>
<dbReference type="AlphaFoldDB" id="A0A9P6UH61"/>
<evidence type="ECO:0000313" key="3">
    <source>
        <dbReference type="EMBL" id="KAG0297889.1"/>
    </source>
</evidence>
<dbReference type="InterPro" id="IPR000253">
    <property type="entry name" value="FHA_dom"/>
</dbReference>
<dbReference type="EMBL" id="JAAAIN010002032">
    <property type="protein sequence ID" value="KAG0297889.1"/>
    <property type="molecule type" value="Genomic_DNA"/>
</dbReference>
<evidence type="ECO:0000259" key="2">
    <source>
        <dbReference type="Pfam" id="PF00498"/>
    </source>
</evidence>
<reference evidence="3" key="1">
    <citation type="journal article" date="2020" name="Fungal Divers.">
        <title>Resolving the Mortierellaceae phylogeny through synthesis of multi-gene phylogenetics and phylogenomics.</title>
        <authorList>
            <person name="Vandepol N."/>
            <person name="Liber J."/>
            <person name="Desiro A."/>
            <person name="Na H."/>
            <person name="Kennedy M."/>
            <person name="Barry K."/>
            <person name="Grigoriev I.V."/>
            <person name="Miller A.N."/>
            <person name="O'Donnell K."/>
            <person name="Stajich J.E."/>
            <person name="Bonito G."/>
        </authorList>
    </citation>
    <scope>NUCLEOTIDE SEQUENCE</scope>
    <source>
        <strain evidence="3">NVP60</strain>
    </source>
</reference>
<name>A0A9P6UH61_9FUNG</name>
<sequence>MAPVVATLTLSESGQSENLLQDTTLILGRHTFEGVKSPHISRKQGKLQLTSKGDEITITNLGTNRSSLNRTALSNDTPTKVKDGDKITLIEDKFEVCVHVLKRDLSTAQDTSIKKESLAGSSSNTGGGSERPKANSPAASRSPVAGTAIDAEASTATAAGLTNSVLTRDQDLPNIQHTIKDTALRMEIVDDSENTSDSDKEDAMDVDARSSDISAESSFVCEDLTDSGNDSDSDNGR</sequence>
<feature type="domain" description="FHA" evidence="2">
    <location>
        <begin position="36"/>
        <end position="89"/>
    </location>
</feature>
<dbReference type="SUPFAM" id="SSF49879">
    <property type="entry name" value="SMAD/FHA domain"/>
    <property type="match status" value="1"/>
</dbReference>
<gene>
    <name evidence="3" type="ORF">BGZ97_004203</name>
</gene>
<dbReference type="CDD" id="cd22671">
    <property type="entry name" value="FHA_APTX-like"/>
    <property type="match status" value="1"/>
</dbReference>
<evidence type="ECO:0000256" key="1">
    <source>
        <dbReference type="SAM" id="MobiDB-lite"/>
    </source>
</evidence>
<feature type="compositionally biased region" description="Acidic residues" evidence="1">
    <location>
        <begin position="223"/>
        <end position="237"/>
    </location>
</feature>
<dbReference type="OrthoDB" id="2444046at2759"/>
<feature type="region of interest" description="Disordered" evidence="1">
    <location>
        <begin position="109"/>
        <end position="144"/>
    </location>
</feature>
<dbReference type="InterPro" id="IPR008984">
    <property type="entry name" value="SMAD_FHA_dom_sf"/>
</dbReference>
<proteinExistence type="predicted"/>
<dbReference type="Gene3D" id="2.60.200.20">
    <property type="match status" value="1"/>
</dbReference>
<protein>
    <recommendedName>
        <fullName evidence="2">FHA domain-containing protein</fullName>
    </recommendedName>
</protein>
<dbReference type="Pfam" id="PF00498">
    <property type="entry name" value="FHA"/>
    <property type="match status" value="1"/>
</dbReference>
<keyword evidence="4" id="KW-1185">Reference proteome</keyword>
<dbReference type="Proteomes" id="UP000823405">
    <property type="component" value="Unassembled WGS sequence"/>
</dbReference>
<accession>A0A9P6UH61</accession>
<feature type="compositionally biased region" description="Basic and acidic residues" evidence="1">
    <location>
        <begin position="197"/>
        <end position="210"/>
    </location>
</feature>